<comment type="function">
    <text evidence="2 13">Catalyzes the insertion of molybdate into adenylated molybdopterin with the concomitant release of AMP.</text>
</comment>
<dbReference type="InterPro" id="IPR036688">
    <property type="entry name" value="MoeA_C_domain_IV_sf"/>
</dbReference>
<gene>
    <name evidence="15" type="ORF">UR08_02990</name>
</gene>
<dbReference type="InterPro" id="IPR001453">
    <property type="entry name" value="MoaB/Mog_dom"/>
</dbReference>
<dbReference type="InterPro" id="IPR036425">
    <property type="entry name" value="MoaB/Mog-like_dom_sf"/>
</dbReference>
<evidence type="ECO:0000256" key="5">
    <source>
        <dbReference type="ARBA" id="ARBA00013269"/>
    </source>
</evidence>
<evidence type="ECO:0000256" key="12">
    <source>
        <dbReference type="ARBA" id="ARBA00047317"/>
    </source>
</evidence>
<evidence type="ECO:0000256" key="7">
    <source>
        <dbReference type="ARBA" id="ARBA00022505"/>
    </source>
</evidence>
<evidence type="ECO:0000256" key="10">
    <source>
        <dbReference type="ARBA" id="ARBA00022842"/>
    </source>
</evidence>
<dbReference type="FunFam" id="3.40.980.10:FF:000004">
    <property type="entry name" value="Molybdopterin molybdenumtransferase"/>
    <property type="match status" value="1"/>
</dbReference>
<dbReference type="SUPFAM" id="SSF53218">
    <property type="entry name" value="Molybdenum cofactor biosynthesis proteins"/>
    <property type="match status" value="1"/>
</dbReference>
<reference evidence="16" key="1">
    <citation type="submission" date="2015-04" db="EMBL/GenBank/DDBJ databases">
        <authorList>
            <person name="Schardt J."/>
            <person name="Mueller-Herbst S."/>
            <person name="Scherer S."/>
            <person name="Huptas C."/>
        </authorList>
    </citation>
    <scope>NUCLEOTIDE SEQUENCE [LARGE SCALE GENOMIC DNA]</scope>
    <source>
        <strain evidence="16">Kiel-L1</strain>
    </source>
</reference>
<keyword evidence="10 13" id="KW-0460">Magnesium</keyword>
<dbReference type="Gene3D" id="2.170.190.11">
    <property type="entry name" value="Molybdopterin biosynthesis moea protein, domain 3"/>
    <property type="match status" value="1"/>
</dbReference>
<protein>
    <recommendedName>
        <fullName evidence="6 13">Molybdopterin molybdenumtransferase</fullName>
        <ecNumber evidence="5 13">2.10.1.1</ecNumber>
    </recommendedName>
</protein>
<proteinExistence type="inferred from homology"/>
<dbReference type="Gene3D" id="3.40.980.10">
    <property type="entry name" value="MoaB/Mog-like domain"/>
    <property type="match status" value="1"/>
</dbReference>
<dbReference type="GO" id="GO:0061599">
    <property type="term" value="F:molybdopterin molybdotransferase activity"/>
    <property type="evidence" value="ECO:0007669"/>
    <property type="project" value="UniProtKB-UniRule"/>
</dbReference>
<evidence type="ECO:0000259" key="14">
    <source>
        <dbReference type="SMART" id="SM00852"/>
    </source>
</evidence>
<evidence type="ECO:0000256" key="9">
    <source>
        <dbReference type="ARBA" id="ARBA00022723"/>
    </source>
</evidence>
<dbReference type="SUPFAM" id="SSF63882">
    <property type="entry name" value="MoeA N-terminal region -like"/>
    <property type="match status" value="1"/>
</dbReference>
<dbReference type="CDD" id="cd00887">
    <property type="entry name" value="MoeA"/>
    <property type="match status" value="1"/>
</dbReference>
<comment type="caution">
    <text evidence="15">The sequence shown here is derived from an EMBL/GenBank/DDBJ whole genome shotgun (WGS) entry which is preliminary data.</text>
</comment>
<keyword evidence="16" id="KW-1185">Reference proteome</keyword>
<dbReference type="PANTHER" id="PTHR10192:SF5">
    <property type="entry name" value="GEPHYRIN"/>
    <property type="match status" value="1"/>
</dbReference>
<sequence>MIERRATIPFSEARQLITEHVERLQPVSAALFLARGMVLAESIYAPFPSPYFRRSGYDGFAICAEDDHDFPITLQVVAEVPCGATYNKRLNPGETVRIMTGAKVPEGASKIIMLEQSQVVEKPEEIRLINSQPHSNITEIGTEFQTGDLLLEKGHQLNAGSLSLLASFGVTEVKVWPKPKVAILSTGSELVAAGDTLPDGKIYNSNEPLLVSLAEDYGAEVVYHEALSDDYEATRARLEEIAGEVDLILTTGGVSVGDFDFMAEIAKREAKLLFNKIQMRPGSPTTAMLFEGTLLLALSGNPGACFTGFHLFAEPALRKFSGKPSSILEVKGIMAQDYLKNNGYDRFLRGKAYFSNGEYQVEPVGSDMSSSLGNLPFADCLIMIPRGKVGKAKGEEVRVWLLSSKS</sequence>
<evidence type="ECO:0000256" key="6">
    <source>
        <dbReference type="ARBA" id="ARBA00021108"/>
    </source>
</evidence>
<dbReference type="EC" id="2.10.1.1" evidence="5 13"/>
<evidence type="ECO:0000313" key="16">
    <source>
        <dbReference type="Proteomes" id="UP000257055"/>
    </source>
</evidence>
<keyword evidence="7 13" id="KW-0500">Molybdenum</keyword>
<dbReference type="InterPro" id="IPR005111">
    <property type="entry name" value="MoeA_C_domain_IV"/>
</dbReference>
<evidence type="ECO:0000256" key="1">
    <source>
        <dbReference type="ARBA" id="ARBA00001946"/>
    </source>
</evidence>
<dbReference type="PANTHER" id="PTHR10192">
    <property type="entry name" value="MOLYBDOPTERIN BIOSYNTHESIS PROTEIN"/>
    <property type="match status" value="1"/>
</dbReference>
<dbReference type="InterPro" id="IPR005110">
    <property type="entry name" value="MoeA_linker/N"/>
</dbReference>
<dbReference type="GO" id="GO:0006777">
    <property type="term" value="P:Mo-molybdopterin cofactor biosynthetic process"/>
    <property type="evidence" value="ECO:0007669"/>
    <property type="project" value="UniProtKB-UniRule"/>
</dbReference>
<evidence type="ECO:0000256" key="3">
    <source>
        <dbReference type="ARBA" id="ARBA00005046"/>
    </source>
</evidence>
<evidence type="ECO:0000256" key="13">
    <source>
        <dbReference type="RuleBase" id="RU365090"/>
    </source>
</evidence>
<dbReference type="GO" id="GO:0005829">
    <property type="term" value="C:cytosol"/>
    <property type="evidence" value="ECO:0007669"/>
    <property type="project" value="TreeGrafter"/>
</dbReference>
<dbReference type="InterPro" id="IPR038987">
    <property type="entry name" value="MoeA-like"/>
</dbReference>
<keyword evidence="11 13" id="KW-0501">Molybdenum cofactor biosynthesis</keyword>
<comment type="pathway">
    <text evidence="3 13">Cofactor biosynthesis; molybdopterin biosynthesis.</text>
</comment>
<feature type="domain" description="MoaB/Mog" evidence="14">
    <location>
        <begin position="182"/>
        <end position="319"/>
    </location>
</feature>
<organism evidence="15 16">
    <name type="scientific">Listeria kieliensis</name>
    <dbReference type="NCBI Taxonomy" id="1621700"/>
    <lineage>
        <taxon>Bacteria</taxon>
        <taxon>Bacillati</taxon>
        <taxon>Bacillota</taxon>
        <taxon>Bacilli</taxon>
        <taxon>Bacillales</taxon>
        <taxon>Listeriaceae</taxon>
        <taxon>Listeria</taxon>
    </lineage>
</organism>
<dbReference type="InterPro" id="IPR036135">
    <property type="entry name" value="MoeA_linker/N_sf"/>
</dbReference>
<dbReference type="Gene3D" id="2.40.340.10">
    <property type="entry name" value="MoeA, C-terminal, domain IV"/>
    <property type="match status" value="1"/>
</dbReference>
<evidence type="ECO:0000256" key="2">
    <source>
        <dbReference type="ARBA" id="ARBA00002901"/>
    </source>
</evidence>
<comment type="catalytic activity">
    <reaction evidence="12">
        <text>adenylyl-molybdopterin + molybdate = Mo-molybdopterin + AMP + H(+)</text>
        <dbReference type="Rhea" id="RHEA:35047"/>
        <dbReference type="ChEBI" id="CHEBI:15378"/>
        <dbReference type="ChEBI" id="CHEBI:36264"/>
        <dbReference type="ChEBI" id="CHEBI:62727"/>
        <dbReference type="ChEBI" id="CHEBI:71302"/>
        <dbReference type="ChEBI" id="CHEBI:456215"/>
        <dbReference type="EC" id="2.10.1.1"/>
    </reaction>
</comment>
<evidence type="ECO:0000313" key="15">
    <source>
        <dbReference type="EMBL" id="RDX02495.1"/>
    </source>
</evidence>
<evidence type="ECO:0000256" key="8">
    <source>
        <dbReference type="ARBA" id="ARBA00022679"/>
    </source>
</evidence>
<dbReference type="EMBL" id="LARY01000001">
    <property type="protein sequence ID" value="RDX02495.1"/>
    <property type="molecule type" value="Genomic_DNA"/>
</dbReference>
<keyword evidence="9 13" id="KW-0479">Metal-binding</keyword>
<dbReference type="Gene3D" id="3.90.105.10">
    <property type="entry name" value="Molybdopterin biosynthesis moea protein, domain 2"/>
    <property type="match status" value="1"/>
</dbReference>
<dbReference type="Pfam" id="PF00994">
    <property type="entry name" value="MoCF_biosynth"/>
    <property type="match status" value="1"/>
</dbReference>
<comment type="cofactor">
    <cofactor evidence="1 13">
        <name>Mg(2+)</name>
        <dbReference type="ChEBI" id="CHEBI:18420"/>
    </cofactor>
</comment>
<dbReference type="AlphaFoldDB" id="A0A3D8TUD9"/>
<dbReference type="Pfam" id="PF03453">
    <property type="entry name" value="MoeA_N"/>
    <property type="match status" value="1"/>
</dbReference>
<dbReference type="SMART" id="SM00852">
    <property type="entry name" value="MoCF_biosynth"/>
    <property type="match status" value="1"/>
</dbReference>
<dbReference type="NCBIfam" id="TIGR00177">
    <property type="entry name" value="molyb_syn"/>
    <property type="match status" value="1"/>
</dbReference>
<dbReference type="SUPFAM" id="SSF63867">
    <property type="entry name" value="MoeA C-terminal domain-like"/>
    <property type="match status" value="1"/>
</dbReference>
<dbReference type="UniPathway" id="UPA00344"/>
<evidence type="ECO:0000256" key="11">
    <source>
        <dbReference type="ARBA" id="ARBA00023150"/>
    </source>
</evidence>
<keyword evidence="8 13" id="KW-0808">Transferase</keyword>
<dbReference type="RefSeq" id="WP_115752179.1">
    <property type="nucleotide sequence ID" value="NZ_LARY01000001.1"/>
</dbReference>
<dbReference type="GO" id="GO:0046872">
    <property type="term" value="F:metal ion binding"/>
    <property type="evidence" value="ECO:0007669"/>
    <property type="project" value="UniProtKB-UniRule"/>
</dbReference>
<accession>A0A3D8TUD9</accession>
<name>A0A3D8TUD9_9LIST</name>
<dbReference type="NCBIfam" id="NF045515">
    <property type="entry name" value="Glp_gephyrin"/>
    <property type="match status" value="1"/>
</dbReference>
<comment type="similarity">
    <text evidence="4 13">Belongs to the MoeA family.</text>
</comment>
<dbReference type="Proteomes" id="UP000257055">
    <property type="component" value="Unassembled WGS sequence"/>
</dbReference>
<evidence type="ECO:0000256" key="4">
    <source>
        <dbReference type="ARBA" id="ARBA00010763"/>
    </source>
</evidence>
<dbReference type="Pfam" id="PF03454">
    <property type="entry name" value="MoeA_C"/>
    <property type="match status" value="1"/>
</dbReference>